<evidence type="ECO:0000313" key="3">
    <source>
        <dbReference type="Proteomes" id="UP000587586"/>
    </source>
</evidence>
<dbReference type="Gene3D" id="3.20.20.210">
    <property type="match status" value="1"/>
</dbReference>
<dbReference type="EMBL" id="BLXZ01000002">
    <property type="protein sequence ID" value="GFO67804.1"/>
    <property type="molecule type" value="Genomic_DNA"/>
</dbReference>
<comment type="caution">
    <text evidence="2">The sequence shown here is derived from an EMBL/GenBank/DDBJ whole genome shotgun (WGS) entry which is preliminary data.</text>
</comment>
<dbReference type="InterPro" id="IPR000257">
    <property type="entry name" value="Uroporphyrinogen_deCOase"/>
</dbReference>
<sequence length="351" mass="38152">MNEMTPLERVLCTLGHREPDRVPFFLLLTMHGARELGIGIREYYSTPELVVEGQLRLRKRYGHDCLYGFLYAALESEAWGGETAFRDDGPPNALAPCITDIRKIPHLEVPRITEAPGLKKVLEVLAGLKARAKGEVPIIGTVMSPFSLPVLQLGFERYLELIYREPELFCELMRLNTEFCVAWANAQLAAGATAICYFDPLSSPEMTPASDYPRLGGAVARATLSRIQGPTATHLASGRLGSILDEVAGTGTAALGVSSREDLSALKKSFSGRLAILGNLNGLEMCGWSPEQAAGEVRRALSAGAPGGGFILSDNHGEIPWQVPDRVLEAISETVRRWGRYPIAPEVLPDA</sequence>
<accession>A0A6V8N7A0</accession>
<evidence type="ECO:0000313" key="2">
    <source>
        <dbReference type="EMBL" id="GFO67804.1"/>
    </source>
</evidence>
<dbReference type="RefSeq" id="WP_183360322.1">
    <property type="nucleotide sequence ID" value="NZ_BLXZ01000002.1"/>
</dbReference>
<evidence type="ECO:0000259" key="1">
    <source>
        <dbReference type="Pfam" id="PF01208"/>
    </source>
</evidence>
<dbReference type="InterPro" id="IPR052024">
    <property type="entry name" value="Methanogen_methyltrans"/>
</dbReference>
<gene>
    <name evidence="2" type="primary">hemE_2</name>
    <name evidence="2" type="ORF">GMLC_13830</name>
</gene>
<dbReference type="AlphaFoldDB" id="A0A6V8N7A0"/>
<dbReference type="InterPro" id="IPR038071">
    <property type="entry name" value="UROD/MetE-like_sf"/>
</dbReference>
<proteinExistence type="predicted"/>
<organism evidence="2 3">
    <name type="scientific">Geomonas limicola</name>
    <dbReference type="NCBI Taxonomy" id="2740186"/>
    <lineage>
        <taxon>Bacteria</taxon>
        <taxon>Pseudomonadati</taxon>
        <taxon>Thermodesulfobacteriota</taxon>
        <taxon>Desulfuromonadia</taxon>
        <taxon>Geobacterales</taxon>
        <taxon>Geobacteraceae</taxon>
        <taxon>Geomonas</taxon>
    </lineage>
</organism>
<dbReference type="CDD" id="cd03465">
    <property type="entry name" value="URO-D_like"/>
    <property type="match status" value="1"/>
</dbReference>
<dbReference type="PANTHER" id="PTHR47099:SF1">
    <property type="entry name" value="METHYLCOBAMIDE:COM METHYLTRANSFERASE MTBA"/>
    <property type="match status" value="1"/>
</dbReference>
<feature type="domain" description="Uroporphyrinogen decarboxylase (URO-D)" evidence="1">
    <location>
        <begin position="6"/>
        <end position="338"/>
    </location>
</feature>
<dbReference type="GO" id="GO:0006779">
    <property type="term" value="P:porphyrin-containing compound biosynthetic process"/>
    <property type="evidence" value="ECO:0007669"/>
    <property type="project" value="InterPro"/>
</dbReference>
<dbReference type="Pfam" id="PF01208">
    <property type="entry name" value="URO-D"/>
    <property type="match status" value="1"/>
</dbReference>
<reference evidence="3" key="1">
    <citation type="submission" date="2020-06" db="EMBL/GenBank/DDBJ databases">
        <title>Draft genomic sequecing of Geomonas sp. Red745.</title>
        <authorList>
            <person name="Itoh H."/>
            <person name="Xu Z.X."/>
            <person name="Ushijima N."/>
            <person name="Masuda Y."/>
            <person name="Shiratori Y."/>
            <person name="Senoo K."/>
        </authorList>
    </citation>
    <scope>NUCLEOTIDE SEQUENCE [LARGE SCALE GENOMIC DNA]</scope>
    <source>
        <strain evidence="3">Red745</strain>
    </source>
</reference>
<dbReference type="Proteomes" id="UP000587586">
    <property type="component" value="Unassembled WGS sequence"/>
</dbReference>
<protein>
    <submittedName>
        <fullName evidence="2">Uroporphyrinogen decarboxylase</fullName>
    </submittedName>
</protein>
<keyword evidence="3" id="KW-1185">Reference proteome</keyword>
<dbReference type="PANTHER" id="PTHR47099">
    <property type="entry name" value="METHYLCOBAMIDE:COM METHYLTRANSFERASE MTBA"/>
    <property type="match status" value="1"/>
</dbReference>
<dbReference type="SUPFAM" id="SSF51726">
    <property type="entry name" value="UROD/MetE-like"/>
    <property type="match status" value="1"/>
</dbReference>
<name>A0A6V8N7A0_9BACT</name>
<dbReference type="GO" id="GO:0004853">
    <property type="term" value="F:uroporphyrinogen decarboxylase activity"/>
    <property type="evidence" value="ECO:0007669"/>
    <property type="project" value="InterPro"/>
</dbReference>